<evidence type="ECO:0000256" key="1">
    <source>
        <dbReference type="SAM" id="MobiDB-lite"/>
    </source>
</evidence>
<dbReference type="Proteomes" id="UP000030816">
    <property type="component" value="Unassembled WGS sequence"/>
</dbReference>
<feature type="compositionally biased region" description="Pro residues" evidence="1">
    <location>
        <begin position="39"/>
        <end position="50"/>
    </location>
</feature>
<dbReference type="OrthoDB" id="5379420at2759"/>
<comment type="caution">
    <text evidence="2">The sequence shown here is derived from an EMBL/GenBank/DDBJ whole genome shotgun (WGS) entry which is preliminary data.</text>
</comment>
<dbReference type="AlphaFoldDB" id="A0A0B2X194"/>
<dbReference type="InterPro" id="IPR011990">
    <property type="entry name" value="TPR-like_helical_dom_sf"/>
</dbReference>
<dbReference type="GeneID" id="63736750"/>
<reference evidence="2 3" key="1">
    <citation type="journal article" date="2014" name="Proc. Natl. Acad. Sci. U.S.A.">
        <title>Trajectory and genomic determinants of fungal-pathogen speciation and host adaptation.</title>
        <authorList>
            <person name="Hu X."/>
            <person name="Xiao G."/>
            <person name="Zheng P."/>
            <person name="Shang Y."/>
            <person name="Su Y."/>
            <person name="Zhang X."/>
            <person name="Liu X."/>
            <person name="Zhan S."/>
            <person name="St Leger R.J."/>
            <person name="Wang C."/>
        </authorList>
    </citation>
    <scope>NUCLEOTIDE SEQUENCE [LARGE SCALE GENOMIC DNA]</scope>
    <source>
        <strain evidence="2 3">ARSEF 1941</strain>
    </source>
</reference>
<evidence type="ECO:0000313" key="2">
    <source>
        <dbReference type="EMBL" id="KHN99442.1"/>
    </source>
</evidence>
<dbReference type="Gene3D" id="1.25.40.10">
    <property type="entry name" value="Tetratricopeptide repeat domain"/>
    <property type="match status" value="1"/>
</dbReference>
<gene>
    <name evidence="2" type="ORF">MAM_02295</name>
</gene>
<dbReference type="EMBL" id="AZHE01000004">
    <property type="protein sequence ID" value="KHN99442.1"/>
    <property type="molecule type" value="Genomic_DNA"/>
</dbReference>
<feature type="region of interest" description="Disordered" evidence="1">
    <location>
        <begin position="1"/>
        <end position="65"/>
    </location>
</feature>
<organism evidence="2 3">
    <name type="scientific">Metarhizium album (strain ARSEF 1941)</name>
    <dbReference type="NCBI Taxonomy" id="1081103"/>
    <lineage>
        <taxon>Eukaryota</taxon>
        <taxon>Fungi</taxon>
        <taxon>Dikarya</taxon>
        <taxon>Ascomycota</taxon>
        <taxon>Pezizomycotina</taxon>
        <taxon>Sordariomycetes</taxon>
        <taxon>Hypocreomycetidae</taxon>
        <taxon>Hypocreales</taxon>
        <taxon>Clavicipitaceae</taxon>
        <taxon>Metarhizium</taxon>
    </lineage>
</organism>
<accession>A0A0B2X194</accession>
<dbReference type="RefSeq" id="XP_040680508.1">
    <property type="nucleotide sequence ID" value="XM_040821094.1"/>
</dbReference>
<feature type="compositionally biased region" description="Low complexity" evidence="1">
    <location>
        <begin position="51"/>
        <end position="61"/>
    </location>
</feature>
<sequence length="345" mass="37645">MAVGRMPSPRALLRRLDARRPASPVPAPPLLSRRHLHPPASPRQQTPPPASRSASAPRATPTPSPYADLFTLSDIPLSAFEAVVSRNAKSFRDPPETYYGVAQTLSRAVRRGASPWAAASSFTGRDAVPAETIHQAACIMRQIAGPRGADAFATALWSTASEMGYRPSTLSLARQLVRSGAYGRVPQLRRVEARFKGLVSGGRDADALTAEGELLLARGRLDAAAAALTRALRLGGDFEWRPHCRLCLARTYLRMQRSDEARRLLEVLSEEGVVEADAELGEMLKGSDVHEARQRMFTAACNGRREMFTRLAELELQTLRGGTDGDEDARLWAVEWSRLADGREG</sequence>
<dbReference type="HOGENOM" id="CLU_064536_0_0_1"/>
<protein>
    <submittedName>
        <fullName evidence="2">Tetratricopeptide-like helical</fullName>
    </submittedName>
</protein>
<evidence type="ECO:0000313" key="3">
    <source>
        <dbReference type="Proteomes" id="UP000030816"/>
    </source>
</evidence>
<keyword evidence="3" id="KW-1185">Reference proteome</keyword>
<dbReference type="STRING" id="1081103.A0A0B2X194"/>
<proteinExistence type="predicted"/>
<name>A0A0B2X194_METAS</name>
<dbReference type="SUPFAM" id="SSF48452">
    <property type="entry name" value="TPR-like"/>
    <property type="match status" value="1"/>
</dbReference>
<dbReference type="Pfam" id="PF14559">
    <property type="entry name" value="TPR_19"/>
    <property type="match status" value="1"/>
</dbReference>